<proteinExistence type="inferred from homology"/>
<dbReference type="InterPro" id="IPR006442">
    <property type="entry name" value="Antitoxin_Phd/YefM"/>
</dbReference>
<dbReference type="RefSeq" id="WP_091767389.1">
    <property type="nucleotide sequence ID" value="NZ_FNHG01000003.1"/>
</dbReference>
<keyword evidence="4" id="KW-1185">Reference proteome</keyword>
<dbReference type="Pfam" id="PF02604">
    <property type="entry name" value="PhdYeFM_antitox"/>
    <property type="match status" value="1"/>
</dbReference>
<evidence type="ECO:0000256" key="1">
    <source>
        <dbReference type="ARBA" id="ARBA00009981"/>
    </source>
</evidence>
<dbReference type="Proteomes" id="UP000199759">
    <property type="component" value="Unassembled WGS sequence"/>
</dbReference>
<organism evidence="3 4">
    <name type="scientific">Maricaulis salignorans</name>
    <dbReference type="NCBI Taxonomy" id="144026"/>
    <lineage>
        <taxon>Bacteria</taxon>
        <taxon>Pseudomonadati</taxon>
        <taxon>Pseudomonadota</taxon>
        <taxon>Alphaproteobacteria</taxon>
        <taxon>Maricaulales</taxon>
        <taxon>Maricaulaceae</taxon>
        <taxon>Maricaulis</taxon>
    </lineage>
</organism>
<evidence type="ECO:0000256" key="2">
    <source>
        <dbReference type="RuleBase" id="RU362080"/>
    </source>
</evidence>
<dbReference type="SUPFAM" id="SSF143120">
    <property type="entry name" value="YefM-like"/>
    <property type="match status" value="1"/>
</dbReference>
<sequence length="87" mass="9762">MLEVGVLEAKTRLSALLDAVERGEGPIVITRHGKRIAVLSREEPYVDKKLSGAELVAKLKAFRETQKPCPELDGLSWEEFRADAWRS</sequence>
<dbReference type="EMBL" id="FNHG01000003">
    <property type="protein sequence ID" value="SDL96236.1"/>
    <property type="molecule type" value="Genomic_DNA"/>
</dbReference>
<dbReference type="STRING" id="144026.SAMN04488568_103178"/>
<accession>A0A1G9PBP6</accession>
<protein>
    <recommendedName>
        <fullName evidence="2">Antitoxin</fullName>
    </recommendedName>
</protein>
<evidence type="ECO:0000313" key="3">
    <source>
        <dbReference type="EMBL" id="SDL96236.1"/>
    </source>
</evidence>
<comment type="similarity">
    <text evidence="1 2">Belongs to the phD/YefM antitoxin family.</text>
</comment>
<name>A0A1G9PBP6_9PROT</name>
<dbReference type="AlphaFoldDB" id="A0A1G9PBP6"/>
<dbReference type="Gene3D" id="3.40.1620.10">
    <property type="entry name" value="YefM-like domain"/>
    <property type="match status" value="1"/>
</dbReference>
<comment type="function">
    <text evidence="2">Antitoxin component of a type II toxin-antitoxin (TA) system.</text>
</comment>
<dbReference type="InterPro" id="IPR036165">
    <property type="entry name" value="YefM-like_sf"/>
</dbReference>
<gene>
    <name evidence="3" type="ORF">SAMN04488568_103178</name>
</gene>
<evidence type="ECO:0000313" key="4">
    <source>
        <dbReference type="Proteomes" id="UP000199759"/>
    </source>
</evidence>
<dbReference type="OrthoDB" id="361531at2"/>
<reference evidence="3 4" key="1">
    <citation type="submission" date="2016-10" db="EMBL/GenBank/DDBJ databases">
        <authorList>
            <person name="de Groot N.N."/>
        </authorList>
    </citation>
    <scope>NUCLEOTIDE SEQUENCE [LARGE SCALE GENOMIC DNA]</scope>
    <source>
        <strain evidence="3 4">DSM 16077</strain>
    </source>
</reference>
<dbReference type="NCBIfam" id="TIGR01552">
    <property type="entry name" value="phd_fam"/>
    <property type="match status" value="1"/>
</dbReference>